<feature type="signal peptide" evidence="1">
    <location>
        <begin position="1"/>
        <end position="16"/>
    </location>
</feature>
<name>A0A1Y3KMI0_PSEPU</name>
<dbReference type="AlphaFoldDB" id="A0A1Y3KMI0"/>
<dbReference type="EMBL" id="NFSB01000087">
    <property type="protein sequence ID" value="OUM26274.1"/>
    <property type="molecule type" value="Genomic_DNA"/>
</dbReference>
<comment type="caution">
    <text evidence="2">The sequence shown here is derived from an EMBL/GenBank/DDBJ whole genome shotgun (WGS) entry which is preliminary data.</text>
</comment>
<reference evidence="2 3" key="1">
    <citation type="submission" date="2017-05" db="EMBL/GenBank/DDBJ databases">
        <title>Whole genome sequence of Pseudomonas putida isolate 1312 commercialized as a biostimulant.</title>
        <authorList>
            <person name="Crovadore J."/>
            <person name="Blanc P."/>
            <person name="Chablais R."/>
            <person name="Cochard B."/>
            <person name="Grizard D."/>
            <person name="Lefort F."/>
        </authorList>
    </citation>
    <scope>NUCLEOTIDE SEQUENCE [LARGE SCALE GENOMIC DNA]</scope>
    <source>
        <strain evidence="2 3">1312</strain>
    </source>
</reference>
<evidence type="ECO:0000313" key="2">
    <source>
        <dbReference type="EMBL" id="OUM26274.1"/>
    </source>
</evidence>
<proteinExistence type="predicted"/>
<evidence type="ECO:0000256" key="1">
    <source>
        <dbReference type="SAM" id="SignalP"/>
    </source>
</evidence>
<sequence>MTFVLVVIVFSMTIRAAAMKNHTPKSQQSSQTECMQVNKHQTKAGTGVNRYDLALLLVQCDFNAPQPKDMQEWERMRPVGREFRMSGDSIWDEVVYRRANQ</sequence>
<accession>A0A1Y3KMI0</accession>
<dbReference type="Proteomes" id="UP000196082">
    <property type="component" value="Unassembled WGS sequence"/>
</dbReference>
<keyword evidence="1" id="KW-0732">Signal</keyword>
<feature type="chain" id="PRO_5013096355" evidence="1">
    <location>
        <begin position="17"/>
        <end position="101"/>
    </location>
</feature>
<evidence type="ECO:0000313" key="3">
    <source>
        <dbReference type="Proteomes" id="UP000196082"/>
    </source>
</evidence>
<organism evidence="2 3">
    <name type="scientific">Pseudomonas putida</name>
    <name type="common">Arthrobacter siderocapsulatus</name>
    <dbReference type="NCBI Taxonomy" id="303"/>
    <lineage>
        <taxon>Bacteria</taxon>
        <taxon>Pseudomonadati</taxon>
        <taxon>Pseudomonadota</taxon>
        <taxon>Gammaproteobacteria</taxon>
        <taxon>Pseudomonadales</taxon>
        <taxon>Pseudomonadaceae</taxon>
        <taxon>Pseudomonas</taxon>
    </lineage>
</organism>
<protein>
    <submittedName>
        <fullName evidence="2">Uncharacterized protein</fullName>
    </submittedName>
</protein>
<gene>
    <name evidence="2" type="ORF">B8W72_23910</name>
</gene>